<reference evidence="2" key="1">
    <citation type="submission" date="2018-02" db="EMBL/GenBank/DDBJ databases">
        <title>Rhizophora mucronata_Transcriptome.</title>
        <authorList>
            <person name="Meera S.P."/>
            <person name="Sreeshan A."/>
            <person name="Augustine A."/>
        </authorList>
    </citation>
    <scope>NUCLEOTIDE SEQUENCE</scope>
    <source>
        <tissue evidence="2">Leaf</tissue>
    </source>
</reference>
<feature type="region of interest" description="Disordered" evidence="1">
    <location>
        <begin position="1"/>
        <end position="26"/>
    </location>
</feature>
<organism evidence="2">
    <name type="scientific">Rhizophora mucronata</name>
    <name type="common">Asiatic mangrove</name>
    <dbReference type="NCBI Taxonomy" id="61149"/>
    <lineage>
        <taxon>Eukaryota</taxon>
        <taxon>Viridiplantae</taxon>
        <taxon>Streptophyta</taxon>
        <taxon>Embryophyta</taxon>
        <taxon>Tracheophyta</taxon>
        <taxon>Spermatophyta</taxon>
        <taxon>Magnoliopsida</taxon>
        <taxon>eudicotyledons</taxon>
        <taxon>Gunneridae</taxon>
        <taxon>Pentapetalae</taxon>
        <taxon>rosids</taxon>
        <taxon>fabids</taxon>
        <taxon>Malpighiales</taxon>
        <taxon>Rhizophoraceae</taxon>
        <taxon>Rhizophora</taxon>
    </lineage>
</organism>
<evidence type="ECO:0000313" key="2">
    <source>
        <dbReference type="EMBL" id="MBX48166.1"/>
    </source>
</evidence>
<protein>
    <submittedName>
        <fullName evidence="2">Uncharacterized protein</fullName>
    </submittedName>
</protein>
<proteinExistence type="predicted"/>
<accession>A0A2P2P071</accession>
<dbReference type="EMBL" id="GGEC01067682">
    <property type="protein sequence ID" value="MBX48166.1"/>
    <property type="molecule type" value="Transcribed_RNA"/>
</dbReference>
<sequence length="26" mass="2892">MSFSRISRLETSCRQGSGKQTCGPKF</sequence>
<dbReference type="AlphaFoldDB" id="A0A2P2P071"/>
<name>A0A2P2P071_RHIMU</name>
<feature type="compositionally biased region" description="Polar residues" evidence="1">
    <location>
        <begin position="1"/>
        <end position="20"/>
    </location>
</feature>
<evidence type="ECO:0000256" key="1">
    <source>
        <dbReference type="SAM" id="MobiDB-lite"/>
    </source>
</evidence>